<dbReference type="EMBL" id="JAPDDP010000074">
    <property type="protein sequence ID" value="MDA0184363.1"/>
    <property type="molecule type" value="Genomic_DNA"/>
</dbReference>
<evidence type="ECO:0000313" key="4">
    <source>
        <dbReference type="Proteomes" id="UP001147653"/>
    </source>
</evidence>
<evidence type="ECO:0000313" key="3">
    <source>
        <dbReference type="EMBL" id="MDA0184363.1"/>
    </source>
</evidence>
<protein>
    <submittedName>
        <fullName evidence="3">C45 family peptidase</fullName>
    </submittedName>
</protein>
<dbReference type="NCBIfam" id="NF040521">
    <property type="entry name" value="C45_proenzyme"/>
    <property type="match status" value="1"/>
</dbReference>
<proteinExistence type="predicted"/>
<name>A0A9X3NDE3_9ACTN</name>
<dbReference type="Gene3D" id="3.60.60.10">
    <property type="entry name" value="Penicillin V Acylase, Chain A"/>
    <property type="match status" value="1"/>
</dbReference>
<dbReference type="PANTHER" id="PTHR34180:SF1">
    <property type="entry name" value="BETA-ALANYL-DOPAMINE_CARCININE HYDROLASE"/>
    <property type="match status" value="1"/>
</dbReference>
<dbReference type="Gene3D" id="1.10.10.2120">
    <property type="match status" value="1"/>
</dbReference>
<reference evidence="3" key="1">
    <citation type="submission" date="2022-10" db="EMBL/GenBank/DDBJ databases">
        <title>The WGS of Solirubrobacter phytolaccae KCTC 29190.</title>
        <authorList>
            <person name="Jiang Z."/>
        </authorList>
    </citation>
    <scope>NUCLEOTIDE SEQUENCE</scope>
    <source>
        <strain evidence="3">KCTC 29190</strain>
    </source>
</reference>
<evidence type="ECO:0000259" key="2">
    <source>
        <dbReference type="Pfam" id="PF03417"/>
    </source>
</evidence>
<feature type="region of interest" description="Disordered" evidence="1">
    <location>
        <begin position="1"/>
        <end position="22"/>
    </location>
</feature>
<evidence type="ECO:0000256" key="1">
    <source>
        <dbReference type="SAM" id="MobiDB-lite"/>
    </source>
</evidence>
<dbReference type="InterPro" id="IPR047801">
    <property type="entry name" value="Peptidase_C45"/>
</dbReference>
<sequence length="350" mass="37080">MPFPHHSSREREPGDRGRGFGRAQAAAVGVTVTTYRRLLREAADLSRQDILRAGETVGARLDPELVDELEGIAVGSGQDVRELLAINARTELLAGGSECSLLGRLELDGGWLAQTWDWHPALAAATVVWTVEAGDRWWQTVTEAGVLAKLGHNDRGVACGLNFLTSSADGGLDGTPIHILLRQVLEGCGSGAEARELLARARTSASSCITVATAGSADLFAAELSPGGARFVEPDRDGWLVHTNHFLSTPRAGEDTMPATHPGTLDRFVRLARAARMGAGVPQVLAQHGEVAEPVCRHGDPPGTPWAEQRATLAATWCRPAWRSLRVAAGPPCRAVFEPVSAPVSLGARG</sequence>
<keyword evidence="4" id="KW-1185">Reference proteome</keyword>
<feature type="domain" description="Peptidase C45 hydrolase" evidence="2">
    <location>
        <begin position="108"/>
        <end position="249"/>
    </location>
</feature>
<comment type="caution">
    <text evidence="3">The sequence shown here is derived from an EMBL/GenBank/DDBJ whole genome shotgun (WGS) entry which is preliminary data.</text>
</comment>
<organism evidence="3 4">
    <name type="scientific">Solirubrobacter phytolaccae</name>
    <dbReference type="NCBI Taxonomy" id="1404360"/>
    <lineage>
        <taxon>Bacteria</taxon>
        <taxon>Bacillati</taxon>
        <taxon>Actinomycetota</taxon>
        <taxon>Thermoleophilia</taxon>
        <taxon>Solirubrobacterales</taxon>
        <taxon>Solirubrobacteraceae</taxon>
        <taxon>Solirubrobacter</taxon>
    </lineage>
</organism>
<dbReference type="InterPro" id="IPR047794">
    <property type="entry name" value="C45_proenzyme-like"/>
</dbReference>
<dbReference type="PANTHER" id="PTHR34180">
    <property type="entry name" value="PEPTIDASE C45"/>
    <property type="match status" value="1"/>
</dbReference>
<dbReference type="RefSeq" id="WP_270028845.1">
    <property type="nucleotide sequence ID" value="NZ_JAPDDP010000074.1"/>
</dbReference>
<dbReference type="AlphaFoldDB" id="A0A9X3NDE3"/>
<dbReference type="Proteomes" id="UP001147653">
    <property type="component" value="Unassembled WGS sequence"/>
</dbReference>
<gene>
    <name evidence="3" type="ORF">OJ997_28925</name>
</gene>
<accession>A0A9X3NDE3</accession>
<dbReference type="Pfam" id="PF03417">
    <property type="entry name" value="AAT"/>
    <property type="match status" value="1"/>
</dbReference>
<feature type="compositionally biased region" description="Basic and acidic residues" evidence="1">
    <location>
        <begin position="7"/>
        <end position="18"/>
    </location>
</feature>
<dbReference type="InterPro" id="IPR005079">
    <property type="entry name" value="Peptidase_C45_hydrolase"/>
</dbReference>